<evidence type="ECO:0000256" key="1">
    <source>
        <dbReference type="SAM" id="SignalP"/>
    </source>
</evidence>
<evidence type="ECO:0000313" key="2">
    <source>
        <dbReference type="EMBL" id="CAD9355792.1"/>
    </source>
</evidence>
<gene>
    <name evidence="2" type="ORF">OSIN01602_LOCUS18111</name>
</gene>
<sequence length="223" mass="23047">MARPFVRLLAASLLLASSARRGAEALSTPKGASAGADPKATAGGRRAFLSSAGAAAAAAAAAVSISALSPPEPASAAPPMAVIAEELGYFPVTDREGRTLYVPARARRRSTEQAVDLAEHLRTTGAKMYGAYWCPHCSNQKEMFGREAWGLVNYVECSPKGYASEAVTCAAKGVDGYPTWRFGNGKVGSGEMTLEAIAKMSGYKGKIDGSLEAPLPSASGSCR</sequence>
<organism evidence="2">
    <name type="scientific">Trieres chinensis</name>
    <name type="common">Marine centric diatom</name>
    <name type="synonym">Odontella sinensis</name>
    <dbReference type="NCBI Taxonomy" id="1514140"/>
    <lineage>
        <taxon>Eukaryota</taxon>
        <taxon>Sar</taxon>
        <taxon>Stramenopiles</taxon>
        <taxon>Ochrophyta</taxon>
        <taxon>Bacillariophyta</taxon>
        <taxon>Mediophyceae</taxon>
        <taxon>Biddulphiophycidae</taxon>
        <taxon>Eupodiscales</taxon>
        <taxon>Parodontellaceae</taxon>
        <taxon>Trieres</taxon>
    </lineage>
</organism>
<protein>
    <recommendedName>
        <fullName evidence="3">Thioredoxin domain-containing protein</fullName>
    </recommendedName>
</protein>
<feature type="signal peptide" evidence="1">
    <location>
        <begin position="1"/>
        <end position="25"/>
    </location>
</feature>
<dbReference type="PROSITE" id="PS51318">
    <property type="entry name" value="TAT"/>
    <property type="match status" value="1"/>
</dbReference>
<keyword evidence="1" id="KW-0732">Signal</keyword>
<evidence type="ECO:0008006" key="3">
    <source>
        <dbReference type="Google" id="ProtNLM"/>
    </source>
</evidence>
<proteinExistence type="predicted"/>
<dbReference type="Gene3D" id="3.40.30.10">
    <property type="entry name" value="Glutaredoxin"/>
    <property type="match status" value="1"/>
</dbReference>
<reference evidence="2" key="1">
    <citation type="submission" date="2021-01" db="EMBL/GenBank/DDBJ databases">
        <authorList>
            <person name="Corre E."/>
            <person name="Pelletier E."/>
            <person name="Niang G."/>
            <person name="Scheremetjew M."/>
            <person name="Finn R."/>
            <person name="Kale V."/>
            <person name="Holt S."/>
            <person name="Cochrane G."/>
            <person name="Meng A."/>
            <person name="Brown T."/>
            <person name="Cohen L."/>
        </authorList>
    </citation>
    <scope>NUCLEOTIDE SEQUENCE</scope>
    <source>
        <strain evidence="2">Grunow 1884</strain>
    </source>
</reference>
<dbReference type="PANTHER" id="PTHR34573:SF1">
    <property type="entry name" value="VITAMIN K EPOXIDE REDUCTASE DOMAIN-CONTAINING PROTEIN"/>
    <property type="match status" value="1"/>
</dbReference>
<dbReference type="AlphaFoldDB" id="A0A7S2EV16"/>
<accession>A0A7S2EV16</accession>
<dbReference type="PANTHER" id="PTHR34573">
    <property type="entry name" value="VKC DOMAIN-CONTAINING PROTEIN"/>
    <property type="match status" value="1"/>
</dbReference>
<dbReference type="InterPro" id="IPR006311">
    <property type="entry name" value="TAT_signal"/>
</dbReference>
<dbReference type="EMBL" id="HBGO01031477">
    <property type="protein sequence ID" value="CAD9355792.1"/>
    <property type="molecule type" value="Transcribed_RNA"/>
</dbReference>
<dbReference type="InterPro" id="IPR036249">
    <property type="entry name" value="Thioredoxin-like_sf"/>
</dbReference>
<dbReference type="SUPFAM" id="SSF52833">
    <property type="entry name" value="Thioredoxin-like"/>
    <property type="match status" value="1"/>
</dbReference>
<name>A0A7S2EV16_TRICV</name>
<feature type="chain" id="PRO_5030554784" description="Thioredoxin domain-containing protein" evidence="1">
    <location>
        <begin position="26"/>
        <end position="223"/>
    </location>
</feature>